<dbReference type="EMBL" id="AP000363">
    <property type="protein sequence ID" value="BAA84331.1"/>
    <property type="molecule type" value="Genomic_DNA"/>
</dbReference>
<dbReference type="RefSeq" id="NP_050547.1">
    <property type="nucleotide sequence ID" value="NC_000902.1"/>
</dbReference>
<dbReference type="Proteomes" id="UP000002665">
    <property type="component" value="Segment"/>
</dbReference>
<accession>Q9T1L1</accession>
<reference evidence="1 2" key="1">
    <citation type="journal article" date="1999" name="DNA Res.">
        <title>Sequence analysis of Stx2-converting phage VT2-Sa shows a great divergence in early regulation and replication regions.</title>
        <authorList>
            <person name="Miyamoto H."/>
            <person name="Nakai W."/>
            <person name="Yajima N."/>
            <person name="Fujibayashi A."/>
            <person name="Higuchi T."/>
            <person name="Sato K."/>
            <person name="Matsushiro A."/>
        </authorList>
    </citation>
    <scope>NUCLEOTIDE SEQUENCE</scope>
</reference>
<organismHost>
    <name type="scientific">Escherichia coli O157:H7</name>
    <dbReference type="NCBI Taxonomy" id="83334"/>
</organismHost>
<organism evidence="1 2">
    <name type="scientific">Enterobacteria phage VT2-Sa</name>
    <name type="common">Bacteriophage VT2-Sa</name>
    <dbReference type="NCBI Taxonomy" id="97081"/>
    <lineage>
        <taxon>Viruses</taxon>
        <taxon>Duplodnaviria</taxon>
        <taxon>Heunggongvirae</taxon>
        <taxon>Uroviricota</taxon>
        <taxon>Caudoviricetes</taxon>
        <taxon>Sepvirinae</taxon>
        <taxon>Traversvirus</taxon>
        <taxon>Traversvirus II</taxon>
    </lineage>
</organism>
<proteinExistence type="predicted"/>
<dbReference type="GeneID" id="1262276"/>
<dbReference type="KEGG" id="vg:1262276"/>
<sequence>MPELSFADAPYRHRIPALTETAARQGDSSARVCGDNQKRYTPGFLIFHEMGAISREAACPVRWWKKPDKTTALCKYRSNMVLLCEI</sequence>
<protein>
    <submittedName>
        <fullName evidence="1">Uncharacterized protein</fullName>
    </submittedName>
</protein>
<evidence type="ECO:0000313" key="2">
    <source>
        <dbReference type="Proteomes" id="UP000002665"/>
    </source>
</evidence>
<name>Q9T1L1_BPVT2</name>
<evidence type="ECO:0000313" key="1">
    <source>
        <dbReference type="EMBL" id="BAA84331.1"/>
    </source>
</evidence>
<dbReference type="OrthoDB" id="22331at10239"/>